<dbReference type="STRING" id="545696.HOLDEFILI_02233"/>
<name>B9Y8T4_9FIRM</name>
<evidence type="ECO:0000313" key="1">
    <source>
        <dbReference type="EMBL" id="EEF67603.1"/>
    </source>
</evidence>
<reference evidence="1 2" key="2">
    <citation type="submission" date="2009-02" db="EMBL/GenBank/DDBJ databases">
        <title>Draft genome sequence of Holdemania filiformis DSM 12042.</title>
        <authorList>
            <person name="Sudarsanam P."/>
            <person name="Ley R."/>
            <person name="Guruge J."/>
            <person name="Turnbaugh P.J."/>
            <person name="Mahowald M."/>
            <person name="Liep D."/>
            <person name="Gordon J."/>
        </authorList>
    </citation>
    <scope>NUCLEOTIDE SEQUENCE [LARGE SCALE GENOMIC DNA]</scope>
    <source>
        <strain evidence="1 2">DSM 12042</strain>
    </source>
</reference>
<gene>
    <name evidence="1" type="ORF">HOLDEFILI_02233</name>
</gene>
<dbReference type="HOGENOM" id="CLU_3252602_0_0_9"/>
<protein>
    <submittedName>
        <fullName evidence="1">Uncharacterized protein</fullName>
    </submittedName>
</protein>
<dbReference type="Proteomes" id="UP000005950">
    <property type="component" value="Unassembled WGS sequence"/>
</dbReference>
<proteinExistence type="predicted"/>
<dbReference type="EMBL" id="ACCF01000131">
    <property type="protein sequence ID" value="EEF67603.1"/>
    <property type="molecule type" value="Genomic_DNA"/>
</dbReference>
<comment type="caution">
    <text evidence="1">The sequence shown here is derived from an EMBL/GenBank/DDBJ whole genome shotgun (WGS) entry which is preliminary data.</text>
</comment>
<accession>B9Y8T4</accession>
<evidence type="ECO:0000313" key="2">
    <source>
        <dbReference type="Proteomes" id="UP000005950"/>
    </source>
</evidence>
<organism evidence="1 2">
    <name type="scientific">Holdemania filiformis DSM 12042</name>
    <dbReference type="NCBI Taxonomy" id="545696"/>
    <lineage>
        <taxon>Bacteria</taxon>
        <taxon>Bacillati</taxon>
        <taxon>Bacillota</taxon>
        <taxon>Erysipelotrichia</taxon>
        <taxon>Erysipelotrichales</taxon>
        <taxon>Erysipelotrichaceae</taxon>
        <taxon>Holdemania</taxon>
    </lineage>
</organism>
<reference evidence="1 2" key="1">
    <citation type="submission" date="2008-12" db="EMBL/GenBank/DDBJ databases">
        <authorList>
            <person name="Fulton L."/>
            <person name="Clifton S."/>
            <person name="Fulton B."/>
            <person name="Xu J."/>
            <person name="Minx P."/>
            <person name="Pepin K.H."/>
            <person name="Johnson M."/>
            <person name="Bhonagiri V."/>
            <person name="Nash W.E."/>
            <person name="Mardis E.R."/>
            <person name="Wilson R.K."/>
        </authorList>
    </citation>
    <scope>NUCLEOTIDE SEQUENCE [LARGE SCALE GENOMIC DNA]</scope>
    <source>
        <strain evidence="1 2">DSM 12042</strain>
    </source>
</reference>
<dbReference type="AlphaFoldDB" id="B9Y8T4"/>
<sequence length="42" mass="4883">MILQKLEEEKKKIQSLNKTVNCFMKNDCKNEKIGCNQKTPAL</sequence>